<feature type="region of interest" description="Disordered" evidence="1">
    <location>
        <begin position="1"/>
        <end position="23"/>
    </location>
</feature>
<organism evidence="3 4">
    <name type="scientific">Paraconexibacter algicola</name>
    <dbReference type="NCBI Taxonomy" id="2133960"/>
    <lineage>
        <taxon>Bacteria</taxon>
        <taxon>Bacillati</taxon>
        <taxon>Actinomycetota</taxon>
        <taxon>Thermoleophilia</taxon>
        <taxon>Solirubrobacterales</taxon>
        <taxon>Paraconexibacteraceae</taxon>
        <taxon>Paraconexibacter</taxon>
    </lineage>
</organism>
<dbReference type="Proteomes" id="UP000240739">
    <property type="component" value="Unassembled WGS sequence"/>
</dbReference>
<dbReference type="OrthoDB" id="116243at2"/>
<feature type="domain" description="STAS" evidence="2">
    <location>
        <begin position="1"/>
        <end position="102"/>
    </location>
</feature>
<sequence length="102" mass="11478">MVDFHDEPPFLRCSGDEDRTTQSRRRRALSRALRARGELVVDLSELAWADASLMLDLMMVARRLRQVGHGMVLRGAQPQIARLIELVGLHRLPGVRVEPAPA</sequence>
<dbReference type="RefSeq" id="WP_107570133.1">
    <property type="nucleotide sequence ID" value="NZ_PYYB01000002.1"/>
</dbReference>
<reference evidence="3 4" key="1">
    <citation type="submission" date="2018-03" db="EMBL/GenBank/DDBJ databases">
        <title>Aquarubrobacter algicola gen. nov., sp. nov., a novel actinobacterium isolated from shallow eutrophic lake during the end of cyanobacterial harmful algal blooms.</title>
        <authorList>
            <person name="Chun S.J."/>
        </authorList>
    </citation>
    <scope>NUCLEOTIDE SEQUENCE [LARGE SCALE GENOMIC DNA]</scope>
    <source>
        <strain evidence="3 4">Seoho-28</strain>
    </source>
</reference>
<dbReference type="PROSITE" id="PS50801">
    <property type="entry name" value="STAS"/>
    <property type="match status" value="1"/>
</dbReference>
<feature type="compositionally biased region" description="Basic and acidic residues" evidence="1">
    <location>
        <begin position="1"/>
        <end position="21"/>
    </location>
</feature>
<dbReference type="InterPro" id="IPR002645">
    <property type="entry name" value="STAS_dom"/>
</dbReference>
<comment type="caution">
    <text evidence="3">The sequence shown here is derived from an EMBL/GenBank/DDBJ whole genome shotgun (WGS) entry which is preliminary data.</text>
</comment>
<dbReference type="Pfam" id="PF13466">
    <property type="entry name" value="STAS_2"/>
    <property type="match status" value="1"/>
</dbReference>
<dbReference type="Gene3D" id="3.30.750.24">
    <property type="entry name" value="STAS domain"/>
    <property type="match status" value="1"/>
</dbReference>
<evidence type="ECO:0000256" key="1">
    <source>
        <dbReference type="SAM" id="MobiDB-lite"/>
    </source>
</evidence>
<dbReference type="SUPFAM" id="SSF52091">
    <property type="entry name" value="SpoIIaa-like"/>
    <property type="match status" value="1"/>
</dbReference>
<dbReference type="EMBL" id="PYYB01000002">
    <property type="protein sequence ID" value="PTL56414.1"/>
    <property type="molecule type" value="Genomic_DNA"/>
</dbReference>
<gene>
    <name evidence="3" type="ORF">C7Y72_15740</name>
</gene>
<dbReference type="AlphaFoldDB" id="A0A2T4UF58"/>
<dbReference type="CDD" id="cd07043">
    <property type="entry name" value="STAS_anti-anti-sigma_factors"/>
    <property type="match status" value="1"/>
</dbReference>
<evidence type="ECO:0000259" key="2">
    <source>
        <dbReference type="PROSITE" id="PS50801"/>
    </source>
</evidence>
<evidence type="ECO:0000313" key="4">
    <source>
        <dbReference type="Proteomes" id="UP000240739"/>
    </source>
</evidence>
<name>A0A2T4UF58_9ACTN</name>
<proteinExistence type="predicted"/>
<keyword evidence="4" id="KW-1185">Reference proteome</keyword>
<protein>
    <recommendedName>
        <fullName evidence="2">STAS domain-containing protein</fullName>
    </recommendedName>
</protein>
<accession>A0A2T4UF58</accession>
<dbReference type="InterPro" id="IPR036513">
    <property type="entry name" value="STAS_dom_sf"/>
</dbReference>
<dbReference type="InterPro" id="IPR058548">
    <property type="entry name" value="MlaB-like_STAS"/>
</dbReference>
<evidence type="ECO:0000313" key="3">
    <source>
        <dbReference type="EMBL" id="PTL56414.1"/>
    </source>
</evidence>